<dbReference type="EMBL" id="CACVBM020001429">
    <property type="protein sequence ID" value="CAA7049840.1"/>
    <property type="molecule type" value="Genomic_DNA"/>
</dbReference>
<keyword evidence="2" id="KW-1185">Reference proteome</keyword>
<reference evidence="1" key="1">
    <citation type="submission" date="2020-01" db="EMBL/GenBank/DDBJ databases">
        <authorList>
            <person name="Mishra B."/>
        </authorList>
    </citation>
    <scope>NUCLEOTIDE SEQUENCE [LARGE SCALE GENOMIC DNA]</scope>
</reference>
<gene>
    <name evidence="1" type="ORF">MERR_LOCUS37075</name>
</gene>
<organism evidence="1 2">
    <name type="scientific">Microthlaspi erraticum</name>
    <dbReference type="NCBI Taxonomy" id="1685480"/>
    <lineage>
        <taxon>Eukaryota</taxon>
        <taxon>Viridiplantae</taxon>
        <taxon>Streptophyta</taxon>
        <taxon>Embryophyta</taxon>
        <taxon>Tracheophyta</taxon>
        <taxon>Spermatophyta</taxon>
        <taxon>Magnoliopsida</taxon>
        <taxon>eudicotyledons</taxon>
        <taxon>Gunneridae</taxon>
        <taxon>Pentapetalae</taxon>
        <taxon>rosids</taxon>
        <taxon>malvids</taxon>
        <taxon>Brassicales</taxon>
        <taxon>Brassicaceae</taxon>
        <taxon>Coluteocarpeae</taxon>
        <taxon>Microthlaspi</taxon>
    </lineage>
</organism>
<protein>
    <recommendedName>
        <fullName evidence="3">NYN domain-containing protein</fullName>
    </recommendedName>
</protein>
<name>A0A6D2K9R4_9BRAS</name>
<sequence>MVAGSVRLSNLLLGNWVTKVPCQSRFTGEKNPFSPEETAKDRFTFVQRSDKYWRLNKMFVDIAWWTTEAPDPRFNASNVMVVAKSIQEDTEFVSFLRGLFLGLGFNVLLVVPDDCEPEELPLPLVTLIWYWKSFVEAGEPLPRAELEALIARGKEQLFFVKRTT</sequence>
<evidence type="ECO:0000313" key="2">
    <source>
        <dbReference type="Proteomes" id="UP000467841"/>
    </source>
</evidence>
<proteinExistence type="predicted"/>
<evidence type="ECO:0008006" key="3">
    <source>
        <dbReference type="Google" id="ProtNLM"/>
    </source>
</evidence>
<dbReference type="Proteomes" id="UP000467841">
    <property type="component" value="Unassembled WGS sequence"/>
</dbReference>
<dbReference type="OrthoDB" id="10616683at2759"/>
<accession>A0A6D2K9R4</accession>
<comment type="caution">
    <text evidence="1">The sequence shown here is derived from an EMBL/GenBank/DDBJ whole genome shotgun (WGS) entry which is preliminary data.</text>
</comment>
<dbReference type="AlphaFoldDB" id="A0A6D2K9R4"/>
<evidence type="ECO:0000313" key="1">
    <source>
        <dbReference type="EMBL" id="CAA7049840.1"/>
    </source>
</evidence>